<gene>
    <name evidence="7" type="ORF">ACFSUC_11685</name>
</gene>
<dbReference type="InterPro" id="IPR020449">
    <property type="entry name" value="Tscrpt_reg_AraC-type_HTH"/>
</dbReference>
<name>A0ABW5RC14_9BACL</name>
<dbReference type="Pfam" id="PF00072">
    <property type="entry name" value="Response_reg"/>
    <property type="match status" value="1"/>
</dbReference>
<dbReference type="InterPro" id="IPR018062">
    <property type="entry name" value="HTH_AraC-typ_CS"/>
</dbReference>
<dbReference type="SMART" id="SM00342">
    <property type="entry name" value="HTH_ARAC"/>
    <property type="match status" value="1"/>
</dbReference>
<dbReference type="RefSeq" id="WP_379929785.1">
    <property type="nucleotide sequence ID" value="NZ_JBHUMM010000032.1"/>
</dbReference>
<evidence type="ECO:0000259" key="5">
    <source>
        <dbReference type="PROSITE" id="PS01124"/>
    </source>
</evidence>
<dbReference type="SMART" id="SM00448">
    <property type="entry name" value="REC"/>
    <property type="match status" value="1"/>
</dbReference>
<comment type="caution">
    <text evidence="7">The sequence shown here is derived from an EMBL/GenBank/DDBJ whole genome shotgun (WGS) entry which is preliminary data.</text>
</comment>
<evidence type="ECO:0000256" key="4">
    <source>
        <dbReference type="PROSITE-ProRule" id="PRU00169"/>
    </source>
</evidence>
<dbReference type="PRINTS" id="PR00032">
    <property type="entry name" value="HTHARAC"/>
</dbReference>
<dbReference type="Proteomes" id="UP001597497">
    <property type="component" value="Unassembled WGS sequence"/>
</dbReference>
<dbReference type="PROSITE" id="PS01124">
    <property type="entry name" value="HTH_ARAC_FAMILY_2"/>
    <property type="match status" value="1"/>
</dbReference>
<dbReference type="Gene3D" id="3.40.50.2300">
    <property type="match status" value="1"/>
</dbReference>
<sequence>MSRKEQYRMNYHVMLVDDDPIIRLTLRNLIRESGLPLEIRAEFADGSEALRFLQSGQNVDLIMIDMKMPVMDGISLLREVYQRPSSIPESQTPVSVVLSAYSDYDLVREAFVLGAVDYMVKVDLDLERVLPVLEKAIKELERKQIPPHPVTFRDHHREASMLREWLEKEEMTAEPESEKVLMSILGNCRAVVVLHIEKNGAGEGTSAADIMLQTTEQALQEVSLPHILVQMEEKKFVLFLGFDSQESQLYARNRLSKGLITIGRRLKQYANVSITIGVSAMYEPPVWTLTKMNELVHEAEKLAAQRFFHGGGRVYYPESASSLQQSGKCTESDFHQRRDEVLQAMSDEQPEVWKARFAKWKDGGVPDQEEASIRAWFDNFVWDLGGLLYERKLRWELLDEPFRHPFQCLRECDTLVTVWETVFEITQRVHRLLHEASEQEENGPLQQAKAYIEQHYAEGITLTLISEMVHVSESYLSKRFVKETGEKFIDFLTRVRVNRAIELMGTNRKLYEIAEEVGYLNPEHFSRVFKKMTGYSPAVYRDKLLNEQK</sequence>
<dbReference type="CDD" id="cd17536">
    <property type="entry name" value="REC_YesN-like"/>
    <property type="match status" value="1"/>
</dbReference>
<evidence type="ECO:0000313" key="8">
    <source>
        <dbReference type="Proteomes" id="UP001597497"/>
    </source>
</evidence>
<keyword evidence="2" id="KW-0238">DNA-binding</keyword>
<proteinExistence type="predicted"/>
<evidence type="ECO:0000256" key="1">
    <source>
        <dbReference type="ARBA" id="ARBA00023015"/>
    </source>
</evidence>
<reference evidence="8" key="1">
    <citation type="journal article" date="2019" name="Int. J. Syst. Evol. Microbiol.">
        <title>The Global Catalogue of Microorganisms (GCM) 10K type strain sequencing project: providing services to taxonomists for standard genome sequencing and annotation.</title>
        <authorList>
            <consortium name="The Broad Institute Genomics Platform"/>
            <consortium name="The Broad Institute Genome Sequencing Center for Infectious Disease"/>
            <person name="Wu L."/>
            <person name="Ma J."/>
        </authorList>
    </citation>
    <scope>NUCLEOTIDE SEQUENCE [LARGE SCALE GENOMIC DNA]</scope>
    <source>
        <strain evidence="8">KCTC 33676</strain>
    </source>
</reference>
<protein>
    <submittedName>
        <fullName evidence="7">Helix-turn-helix domain-containing protein</fullName>
    </submittedName>
</protein>
<dbReference type="PROSITE" id="PS50110">
    <property type="entry name" value="RESPONSE_REGULATORY"/>
    <property type="match status" value="1"/>
</dbReference>
<dbReference type="PROSITE" id="PS00041">
    <property type="entry name" value="HTH_ARAC_FAMILY_1"/>
    <property type="match status" value="1"/>
</dbReference>
<dbReference type="PANTHER" id="PTHR43280">
    <property type="entry name" value="ARAC-FAMILY TRANSCRIPTIONAL REGULATOR"/>
    <property type="match status" value="1"/>
</dbReference>
<evidence type="ECO:0000256" key="3">
    <source>
        <dbReference type="ARBA" id="ARBA00023163"/>
    </source>
</evidence>
<dbReference type="InterPro" id="IPR009057">
    <property type="entry name" value="Homeodomain-like_sf"/>
</dbReference>
<evidence type="ECO:0000259" key="6">
    <source>
        <dbReference type="PROSITE" id="PS50110"/>
    </source>
</evidence>
<evidence type="ECO:0000256" key="2">
    <source>
        <dbReference type="ARBA" id="ARBA00023125"/>
    </source>
</evidence>
<dbReference type="EMBL" id="JBHUMM010000032">
    <property type="protein sequence ID" value="MFD2672246.1"/>
    <property type="molecule type" value="Genomic_DNA"/>
</dbReference>
<dbReference type="InterPro" id="IPR001789">
    <property type="entry name" value="Sig_transdc_resp-reg_receiver"/>
</dbReference>
<feature type="domain" description="Response regulatory" evidence="6">
    <location>
        <begin position="12"/>
        <end position="136"/>
    </location>
</feature>
<dbReference type="PANTHER" id="PTHR43280:SF28">
    <property type="entry name" value="HTH-TYPE TRANSCRIPTIONAL ACTIVATOR RHAS"/>
    <property type="match status" value="1"/>
</dbReference>
<feature type="modified residue" description="4-aspartylphosphate" evidence="4">
    <location>
        <position position="65"/>
    </location>
</feature>
<dbReference type="InterPro" id="IPR011006">
    <property type="entry name" value="CheY-like_superfamily"/>
</dbReference>
<organism evidence="7 8">
    <name type="scientific">Marinicrinis sediminis</name>
    <dbReference type="NCBI Taxonomy" id="1652465"/>
    <lineage>
        <taxon>Bacteria</taxon>
        <taxon>Bacillati</taxon>
        <taxon>Bacillota</taxon>
        <taxon>Bacilli</taxon>
        <taxon>Bacillales</taxon>
        <taxon>Paenibacillaceae</taxon>
    </lineage>
</organism>
<evidence type="ECO:0000313" key="7">
    <source>
        <dbReference type="EMBL" id="MFD2672246.1"/>
    </source>
</evidence>
<feature type="domain" description="HTH araC/xylS-type" evidence="5">
    <location>
        <begin position="446"/>
        <end position="543"/>
    </location>
</feature>
<dbReference type="SUPFAM" id="SSF52172">
    <property type="entry name" value="CheY-like"/>
    <property type="match status" value="1"/>
</dbReference>
<dbReference type="InterPro" id="IPR018060">
    <property type="entry name" value="HTH_AraC"/>
</dbReference>
<dbReference type="SUPFAM" id="SSF46689">
    <property type="entry name" value="Homeodomain-like"/>
    <property type="match status" value="2"/>
</dbReference>
<keyword evidence="3" id="KW-0804">Transcription</keyword>
<accession>A0ABW5RC14</accession>
<keyword evidence="4" id="KW-0597">Phosphoprotein</keyword>
<dbReference type="Gene3D" id="1.10.10.60">
    <property type="entry name" value="Homeodomain-like"/>
    <property type="match status" value="2"/>
</dbReference>
<keyword evidence="1" id="KW-0805">Transcription regulation</keyword>
<dbReference type="Pfam" id="PF12833">
    <property type="entry name" value="HTH_18"/>
    <property type="match status" value="1"/>
</dbReference>
<keyword evidence="8" id="KW-1185">Reference proteome</keyword>